<accession>A0A1D8TM11</accession>
<dbReference type="Pfam" id="PF00583">
    <property type="entry name" value="Acetyltransf_1"/>
    <property type="match status" value="1"/>
</dbReference>
<feature type="domain" description="N-acetyltransferase" evidence="3">
    <location>
        <begin position="28"/>
        <end position="169"/>
    </location>
</feature>
<evidence type="ECO:0000256" key="1">
    <source>
        <dbReference type="ARBA" id="ARBA00022679"/>
    </source>
</evidence>
<dbReference type="Proteomes" id="UP000177870">
    <property type="component" value="Chromosome"/>
</dbReference>
<dbReference type="InterPro" id="IPR000182">
    <property type="entry name" value="GNAT_dom"/>
</dbReference>
<evidence type="ECO:0000256" key="2">
    <source>
        <dbReference type="ARBA" id="ARBA00023315"/>
    </source>
</evidence>
<gene>
    <name evidence="4" type="ORF">BJP34_03830</name>
</gene>
<name>A0A1D8TM11_9CYAN</name>
<dbReference type="PROSITE" id="PS51186">
    <property type="entry name" value="GNAT"/>
    <property type="match status" value="1"/>
</dbReference>
<dbReference type="OrthoDB" id="512204at2"/>
<dbReference type="RefSeq" id="WP_070391198.1">
    <property type="nucleotide sequence ID" value="NZ_CP017599.1"/>
</dbReference>
<protein>
    <submittedName>
        <fullName evidence="4">GNAT family N-acetyltransferase</fullName>
    </submittedName>
</protein>
<dbReference type="PANTHER" id="PTHR43072">
    <property type="entry name" value="N-ACETYLTRANSFERASE"/>
    <property type="match status" value="1"/>
</dbReference>
<proteinExistence type="predicted"/>
<dbReference type="PANTHER" id="PTHR43072:SF23">
    <property type="entry name" value="UPF0039 PROTEIN C11D3.02C"/>
    <property type="match status" value="1"/>
</dbReference>
<dbReference type="InterPro" id="IPR016181">
    <property type="entry name" value="Acyl_CoA_acyltransferase"/>
</dbReference>
<organism evidence="4 5">
    <name type="scientific">Moorena producens PAL-8-15-08-1</name>
    <dbReference type="NCBI Taxonomy" id="1458985"/>
    <lineage>
        <taxon>Bacteria</taxon>
        <taxon>Bacillati</taxon>
        <taxon>Cyanobacteriota</taxon>
        <taxon>Cyanophyceae</taxon>
        <taxon>Coleofasciculales</taxon>
        <taxon>Coleofasciculaceae</taxon>
        <taxon>Moorena</taxon>
    </lineage>
</organism>
<reference evidence="5" key="1">
    <citation type="submission" date="2016-10" db="EMBL/GenBank/DDBJ databases">
        <title>Comparative genomics uncovers the prolific and rare metabolic potential of the cyanobacterial genus Moorea.</title>
        <authorList>
            <person name="Leao T."/>
            <person name="Castelao G."/>
            <person name="Korobeynikov A."/>
            <person name="Monroe E.A."/>
            <person name="Podell S."/>
            <person name="Glukhov E."/>
            <person name="Allen E."/>
            <person name="Gerwick W.H."/>
            <person name="Gerwick L."/>
        </authorList>
    </citation>
    <scope>NUCLEOTIDE SEQUENCE [LARGE SCALE GENOMIC DNA]</scope>
    <source>
        <strain evidence="5">PAL-8-15-08-1</strain>
    </source>
</reference>
<dbReference type="SUPFAM" id="SSF55729">
    <property type="entry name" value="Acyl-CoA N-acyltransferases (Nat)"/>
    <property type="match status" value="1"/>
</dbReference>
<dbReference type="KEGG" id="mpro:BJP34_03830"/>
<evidence type="ECO:0000259" key="3">
    <source>
        <dbReference type="PROSITE" id="PS51186"/>
    </source>
</evidence>
<keyword evidence="2" id="KW-0012">Acyltransferase</keyword>
<sequence length="169" mass="19513">MSKPLLAGYQLRLGTGRERAILVKFMELTYQELFPEQNDFSHLAKTVKQYFSRETPLWWVTVADGKVSRKGSIITHPLPVGCLWMGNGVDQVNGDRYGYIFLLYVMPAHRRQGIGSALMQHAEAWARARGDRQLGLQVFQSNQVALNLYQRLGFRTQSLWMVKPLHRKY</sequence>
<evidence type="ECO:0000313" key="5">
    <source>
        <dbReference type="Proteomes" id="UP000177870"/>
    </source>
</evidence>
<dbReference type="GO" id="GO:0016747">
    <property type="term" value="F:acyltransferase activity, transferring groups other than amino-acyl groups"/>
    <property type="evidence" value="ECO:0007669"/>
    <property type="project" value="InterPro"/>
</dbReference>
<dbReference type="CDD" id="cd04301">
    <property type="entry name" value="NAT_SF"/>
    <property type="match status" value="1"/>
</dbReference>
<dbReference type="EMBL" id="CP017599">
    <property type="protein sequence ID" value="AOW98691.1"/>
    <property type="molecule type" value="Genomic_DNA"/>
</dbReference>
<dbReference type="Gene3D" id="3.40.630.30">
    <property type="match status" value="1"/>
</dbReference>
<dbReference type="STRING" id="1458985.BJP34_03830"/>
<keyword evidence="1 4" id="KW-0808">Transferase</keyword>
<evidence type="ECO:0000313" key="4">
    <source>
        <dbReference type="EMBL" id="AOW98691.1"/>
    </source>
</evidence>
<dbReference type="AlphaFoldDB" id="A0A1D8TM11"/>